<keyword evidence="9" id="KW-0812">Transmembrane</keyword>
<dbReference type="Gene3D" id="3.40.50.300">
    <property type="entry name" value="P-loop containing nucleotide triphosphate hydrolases"/>
    <property type="match status" value="1"/>
</dbReference>
<evidence type="ECO:0000313" key="10">
    <source>
        <dbReference type="EMBL" id="PAV24405.1"/>
    </source>
</evidence>
<evidence type="ECO:0000313" key="11">
    <source>
        <dbReference type="Proteomes" id="UP000217199"/>
    </source>
</evidence>
<gene>
    <name evidence="10" type="ORF">PNOK_0147300</name>
</gene>
<dbReference type="GO" id="GO:0016020">
    <property type="term" value="C:membrane"/>
    <property type="evidence" value="ECO:0007669"/>
    <property type="project" value="UniProtKB-SubCell"/>
</dbReference>
<evidence type="ECO:0000256" key="8">
    <source>
        <dbReference type="ARBA" id="ARBA00023289"/>
    </source>
</evidence>
<dbReference type="CDD" id="cd04132">
    <property type="entry name" value="Rho4_like"/>
    <property type="match status" value="1"/>
</dbReference>
<dbReference type="Pfam" id="PF00071">
    <property type="entry name" value="Ras"/>
    <property type="match status" value="1"/>
</dbReference>
<proteinExistence type="inferred from homology"/>
<keyword evidence="7" id="KW-0449">Lipoprotein</keyword>
<dbReference type="GO" id="GO:0005525">
    <property type="term" value="F:GTP binding"/>
    <property type="evidence" value="ECO:0007669"/>
    <property type="project" value="UniProtKB-KW"/>
</dbReference>
<dbReference type="PRINTS" id="PR00449">
    <property type="entry name" value="RASTRNSFRMNG"/>
</dbReference>
<name>A0A286UYB4_9AGAM</name>
<dbReference type="PROSITE" id="PS51419">
    <property type="entry name" value="RAB"/>
    <property type="match status" value="1"/>
</dbReference>
<dbReference type="GO" id="GO:0032506">
    <property type="term" value="P:cytokinetic process"/>
    <property type="evidence" value="ECO:0007669"/>
    <property type="project" value="UniProtKB-ARBA"/>
</dbReference>
<evidence type="ECO:0000256" key="3">
    <source>
        <dbReference type="ARBA" id="ARBA00022481"/>
    </source>
</evidence>
<dbReference type="SUPFAM" id="SSF52540">
    <property type="entry name" value="P-loop containing nucleoside triphosphate hydrolases"/>
    <property type="match status" value="1"/>
</dbReference>
<dbReference type="PROSITE" id="PS51420">
    <property type="entry name" value="RHO"/>
    <property type="match status" value="1"/>
</dbReference>
<dbReference type="PANTHER" id="PTHR24072">
    <property type="entry name" value="RHO FAMILY GTPASE"/>
    <property type="match status" value="1"/>
</dbReference>
<evidence type="ECO:0000256" key="4">
    <source>
        <dbReference type="ARBA" id="ARBA00022741"/>
    </source>
</evidence>
<comment type="similarity">
    <text evidence="2">Belongs to the small GTPase superfamily. Rho family.</text>
</comment>
<dbReference type="PROSITE" id="PS51421">
    <property type="entry name" value="RAS"/>
    <property type="match status" value="1"/>
</dbReference>
<accession>A0A286UYB4</accession>
<dbReference type="SMART" id="SM00174">
    <property type="entry name" value="RHO"/>
    <property type="match status" value="1"/>
</dbReference>
<dbReference type="SMART" id="SM00173">
    <property type="entry name" value="RAS"/>
    <property type="match status" value="1"/>
</dbReference>
<dbReference type="AlphaFoldDB" id="A0A286UYB4"/>
<feature type="transmembrane region" description="Helical" evidence="9">
    <location>
        <begin position="56"/>
        <end position="78"/>
    </location>
</feature>
<dbReference type="EMBL" id="NBII01000001">
    <property type="protein sequence ID" value="PAV24405.1"/>
    <property type="molecule type" value="Genomic_DNA"/>
</dbReference>
<dbReference type="STRING" id="2282107.A0A286UYB4"/>
<evidence type="ECO:0000256" key="9">
    <source>
        <dbReference type="SAM" id="Phobius"/>
    </source>
</evidence>
<dbReference type="SMART" id="SM00175">
    <property type="entry name" value="RAB"/>
    <property type="match status" value="1"/>
</dbReference>
<reference evidence="10 11" key="1">
    <citation type="journal article" date="2017" name="Mol. Ecol.">
        <title>Comparative and population genomic landscape of Phellinus noxius: A hypervariable fungus causing root rot in trees.</title>
        <authorList>
            <person name="Chung C.L."/>
            <person name="Lee T.J."/>
            <person name="Akiba M."/>
            <person name="Lee H.H."/>
            <person name="Kuo T.H."/>
            <person name="Liu D."/>
            <person name="Ke H.M."/>
            <person name="Yokoi T."/>
            <person name="Roa M.B."/>
            <person name="Lu M.J."/>
            <person name="Chang Y.Y."/>
            <person name="Ann P.J."/>
            <person name="Tsai J.N."/>
            <person name="Chen C.Y."/>
            <person name="Tzean S.S."/>
            <person name="Ota Y."/>
            <person name="Hattori T."/>
            <person name="Sahashi N."/>
            <person name="Liou R.F."/>
            <person name="Kikuchi T."/>
            <person name="Tsai I.J."/>
        </authorList>
    </citation>
    <scope>NUCLEOTIDE SEQUENCE [LARGE SCALE GENOMIC DNA]</scope>
    <source>
        <strain evidence="10 11">FFPRI411160</strain>
    </source>
</reference>
<keyword evidence="3" id="KW-0488">Methylation</keyword>
<feature type="transmembrane region" description="Helical" evidence="9">
    <location>
        <begin position="26"/>
        <end position="44"/>
    </location>
</feature>
<keyword evidence="6 9" id="KW-0472">Membrane</keyword>
<organism evidence="10 11">
    <name type="scientific">Pyrrhoderma noxium</name>
    <dbReference type="NCBI Taxonomy" id="2282107"/>
    <lineage>
        <taxon>Eukaryota</taxon>
        <taxon>Fungi</taxon>
        <taxon>Dikarya</taxon>
        <taxon>Basidiomycota</taxon>
        <taxon>Agaricomycotina</taxon>
        <taxon>Agaricomycetes</taxon>
        <taxon>Hymenochaetales</taxon>
        <taxon>Hymenochaetaceae</taxon>
        <taxon>Pyrrhoderma</taxon>
    </lineage>
</organism>
<dbReference type="NCBIfam" id="TIGR00231">
    <property type="entry name" value="small_GTP"/>
    <property type="match status" value="1"/>
</dbReference>
<dbReference type="OrthoDB" id="8830751at2759"/>
<evidence type="ECO:0000256" key="5">
    <source>
        <dbReference type="ARBA" id="ARBA00023134"/>
    </source>
</evidence>
<dbReference type="FunCoup" id="A0A286UYB4">
    <property type="interactions" value="303"/>
</dbReference>
<dbReference type="FunFam" id="3.40.50.300:FF:000678">
    <property type="entry name" value="Rho GTPase Rho4"/>
    <property type="match status" value="1"/>
</dbReference>
<evidence type="ECO:0000256" key="1">
    <source>
        <dbReference type="ARBA" id="ARBA00004370"/>
    </source>
</evidence>
<dbReference type="InterPro" id="IPR003578">
    <property type="entry name" value="Small_GTPase_Rho"/>
</dbReference>
<keyword evidence="4" id="KW-0547">Nucleotide-binding</keyword>
<dbReference type="GO" id="GO:0007264">
    <property type="term" value="P:small GTPase-mediated signal transduction"/>
    <property type="evidence" value="ECO:0007669"/>
    <property type="project" value="InterPro"/>
</dbReference>
<dbReference type="InParanoid" id="A0A286UYB4"/>
<keyword evidence="8" id="KW-0636">Prenylation</keyword>
<evidence type="ECO:0000256" key="2">
    <source>
        <dbReference type="ARBA" id="ARBA00010142"/>
    </source>
</evidence>
<dbReference type="GO" id="GO:0003924">
    <property type="term" value="F:GTPase activity"/>
    <property type="evidence" value="ECO:0007669"/>
    <property type="project" value="InterPro"/>
</dbReference>
<evidence type="ECO:0000256" key="7">
    <source>
        <dbReference type="ARBA" id="ARBA00023288"/>
    </source>
</evidence>
<keyword evidence="11" id="KW-1185">Reference proteome</keyword>
<comment type="caution">
    <text evidence="10">The sequence shown here is derived from an EMBL/GenBank/DDBJ whole genome shotgun (WGS) entry which is preliminary data.</text>
</comment>
<protein>
    <submittedName>
        <fullName evidence="10">Signal transducer</fullName>
    </submittedName>
</protein>
<dbReference type="InterPro" id="IPR005225">
    <property type="entry name" value="Small_GTP-bd"/>
</dbReference>
<keyword evidence="5" id="KW-0342">GTP-binding</keyword>
<keyword evidence="9" id="KW-1133">Transmembrane helix</keyword>
<comment type="subcellular location">
    <subcellularLocation>
        <location evidence="1">Membrane</location>
    </subcellularLocation>
</comment>
<sequence length="303" mass="33923">MSELVENVGSTARDWCMLERNILSHLRLSLLLSLLSAAILFDAVSKSSGPLTLADLYLVFVLMGSAAIIFIAGLYEYWLGDRSLKNRRTFLTGSLAQTNCGLMDNIPPRRPDIKKKLVVVGDGGCGKTCLLIVYAENRFPEAYIPTVFENYVTQVQFENKLVELALWDTAGQEEYDRLRPLSYPESDVILIVFSIDFPTSLANVQDKWFPEVAHFCEDTPLILVATKTDLRRDEQTRRMLAAQGQTPVSQESGASVAREIGAKYIECSAKTGSGVQDVFNLALRESMRGKWGKMVKHRRCMIL</sequence>
<evidence type="ECO:0000256" key="6">
    <source>
        <dbReference type="ARBA" id="ARBA00023136"/>
    </source>
</evidence>
<dbReference type="Proteomes" id="UP000217199">
    <property type="component" value="Unassembled WGS sequence"/>
</dbReference>
<dbReference type="InterPro" id="IPR027417">
    <property type="entry name" value="P-loop_NTPase"/>
</dbReference>
<dbReference type="InterPro" id="IPR001806">
    <property type="entry name" value="Small_GTPase"/>
</dbReference>